<dbReference type="OrthoDB" id="5239137at2759"/>
<dbReference type="EMBL" id="KV875099">
    <property type="protein sequence ID" value="OIW27646.1"/>
    <property type="molecule type" value="Genomic_DNA"/>
</dbReference>
<gene>
    <name evidence="1" type="ORF">CONLIGDRAFT_645895</name>
</gene>
<name>A0A1J7IJI8_9PEZI</name>
<keyword evidence="2" id="KW-1185">Reference proteome</keyword>
<reference evidence="1 2" key="1">
    <citation type="submission" date="2016-10" db="EMBL/GenBank/DDBJ databases">
        <title>Draft genome sequence of Coniochaeta ligniaria NRRL30616, a lignocellulolytic fungus for bioabatement of inhibitors in plant biomass hydrolysates.</title>
        <authorList>
            <consortium name="DOE Joint Genome Institute"/>
            <person name="Jimenez D.J."/>
            <person name="Hector R.E."/>
            <person name="Riley R."/>
            <person name="Sun H."/>
            <person name="Grigoriev I.V."/>
            <person name="Van Elsas J.D."/>
            <person name="Nichols N.N."/>
        </authorList>
    </citation>
    <scope>NUCLEOTIDE SEQUENCE [LARGE SCALE GENOMIC DNA]</scope>
    <source>
        <strain evidence="1 2">NRRL 30616</strain>
    </source>
</reference>
<evidence type="ECO:0000313" key="2">
    <source>
        <dbReference type="Proteomes" id="UP000182658"/>
    </source>
</evidence>
<dbReference type="Proteomes" id="UP000182658">
    <property type="component" value="Unassembled WGS sequence"/>
</dbReference>
<dbReference type="AlphaFoldDB" id="A0A1J7IJI8"/>
<evidence type="ECO:0000313" key="1">
    <source>
        <dbReference type="EMBL" id="OIW27646.1"/>
    </source>
</evidence>
<accession>A0A1J7IJI8</accession>
<proteinExistence type="predicted"/>
<protein>
    <submittedName>
        <fullName evidence="1">Uncharacterized protein</fullName>
    </submittedName>
</protein>
<dbReference type="InParanoid" id="A0A1J7IJI8"/>
<organism evidence="1 2">
    <name type="scientific">Coniochaeta ligniaria NRRL 30616</name>
    <dbReference type="NCBI Taxonomy" id="1408157"/>
    <lineage>
        <taxon>Eukaryota</taxon>
        <taxon>Fungi</taxon>
        <taxon>Dikarya</taxon>
        <taxon>Ascomycota</taxon>
        <taxon>Pezizomycotina</taxon>
        <taxon>Sordariomycetes</taxon>
        <taxon>Sordariomycetidae</taxon>
        <taxon>Coniochaetales</taxon>
        <taxon>Coniochaetaceae</taxon>
        <taxon>Coniochaeta</taxon>
    </lineage>
</organism>
<sequence>MAQKSTTGGQASPSGSRFEALCQLYPYSRCPYTKKIVNEDEAAKAEWGEHIRSHYHEEPELLPDSLYCWLKACPRSQGGFYADPNDTDALERNFESLLDHMLEHFRNEPQLSRDHLRDDDAWPVVIAWHEIWDAYHNPQIPGKNTEKLSSLTFDKLGKILEESQHSSKRRDLISLTRVKE</sequence>